<dbReference type="EMBL" id="CP022745">
    <property type="protein sequence ID" value="ASY43314.1"/>
    <property type="molecule type" value="Genomic_DNA"/>
</dbReference>
<protein>
    <submittedName>
        <fullName evidence="3">Aryl-sulfate sulfotransferase</fullName>
    </submittedName>
</protein>
<dbReference type="RefSeq" id="WP_017182626.1">
    <property type="nucleotide sequence ID" value="NZ_CP022745.1"/>
</dbReference>
<dbReference type="GO" id="GO:0016740">
    <property type="term" value="F:transferase activity"/>
    <property type="evidence" value="ECO:0007669"/>
    <property type="project" value="UniProtKB-KW"/>
</dbReference>
<accession>A0A249MQ34</accession>
<evidence type="ECO:0000256" key="1">
    <source>
        <dbReference type="SAM" id="MobiDB-lite"/>
    </source>
</evidence>
<feature type="domain" description="Ribbon-helix-helix" evidence="2">
    <location>
        <begin position="22"/>
        <end position="87"/>
    </location>
</feature>
<organism evidence="3 4">
    <name type="scientific">Sphingobium xenophagum</name>
    <dbReference type="NCBI Taxonomy" id="121428"/>
    <lineage>
        <taxon>Bacteria</taxon>
        <taxon>Pseudomonadati</taxon>
        <taxon>Pseudomonadota</taxon>
        <taxon>Alphaproteobacteria</taxon>
        <taxon>Sphingomonadales</taxon>
        <taxon>Sphingomonadaceae</taxon>
        <taxon>Sphingobium</taxon>
    </lineage>
</organism>
<dbReference type="KEGG" id="shyd:CJD35_01745"/>
<evidence type="ECO:0000313" key="4">
    <source>
        <dbReference type="Proteomes" id="UP000217141"/>
    </source>
</evidence>
<dbReference type="Proteomes" id="UP000217141">
    <property type="component" value="Chromosome I"/>
</dbReference>
<dbReference type="InterPro" id="IPR038268">
    <property type="entry name" value="RHH_sf"/>
</dbReference>
<gene>
    <name evidence="3" type="ORF">CJD35_01745</name>
</gene>
<evidence type="ECO:0000313" key="3">
    <source>
        <dbReference type="EMBL" id="ASY43314.1"/>
    </source>
</evidence>
<feature type="region of interest" description="Disordered" evidence="1">
    <location>
        <begin position="1"/>
        <end position="22"/>
    </location>
</feature>
<evidence type="ECO:0000259" key="2">
    <source>
        <dbReference type="Pfam" id="PF13467"/>
    </source>
</evidence>
<dbReference type="Gene3D" id="1.10.3990.20">
    <property type="entry name" value="protein bp1543"/>
    <property type="match status" value="1"/>
</dbReference>
<sequence length="99" mass="10669">MMTGDASDGPDDGPLASPFAPPVKRSVTIAGHQTAISLEPIFWDALRDHAQRDGLPLNALIARIDLARMGAPDPPNLASAIRCWLFARAICDKDNNYSQ</sequence>
<dbReference type="Pfam" id="PF13467">
    <property type="entry name" value="RHH_4"/>
    <property type="match status" value="1"/>
</dbReference>
<reference evidence="3 4" key="1">
    <citation type="submission" date="2017-08" db="EMBL/GenBank/DDBJ databases">
        <title>Whole Genome Sequence of Sphingobium hydrophobicum C1: Insights into Adaption to the Electronic-waste Contaminated Sediment.</title>
        <authorList>
            <person name="Song D."/>
            <person name="Chen X."/>
            <person name="Xu M."/>
        </authorList>
    </citation>
    <scope>NUCLEOTIDE SEQUENCE [LARGE SCALE GENOMIC DNA]</scope>
    <source>
        <strain evidence="3 4">C1</strain>
    </source>
</reference>
<keyword evidence="3" id="KW-0808">Transferase</keyword>
<dbReference type="AlphaFoldDB" id="A0A249MQ34"/>
<proteinExistence type="predicted"/>
<dbReference type="InterPro" id="IPR027373">
    <property type="entry name" value="RHH_dom"/>
</dbReference>
<name>A0A249MQ34_SPHXE</name>